<dbReference type="SUPFAM" id="SSF56529">
    <property type="entry name" value="FAH"/>
    <property type="match status" value="1"/>
</dbReference>
<dbReference type="Proteomes" id="UP001501598">
    <property type="component" value="Unassembled WGS sequence"/>
</dbReference>
<accession>A0ABP8RYT2</accession>
<sequence length="113" mass="11898">MQIGCAVTRVAQTARGVARIEGEHLCLLDLALSLDDLIRGGQLDRASNASVRDVAAVGTVPMLAPVRRPGKICIVGLNYADRAREIGADVPSHPRFLRGGFGGRQSGGCHRAP</sequence>
<comment type="caution">
    <text evidence="1">The sequence shown here is derived from an EMBL/GenBank/DDBJ whole genome shotgun (WGS) entry which is preliminary data.</text>
</comment>
<reference evidence="2" key="1">
    <citation type="journal article" date="2019" name="Int. J. Syst. Evol. Microbiol.">
        <title>The Global Catalogue of Microorganisms (GCM) 10K type strain sequencing project: providing services to taxonomists for standard genome sequencing and annotation.</title>
        <authorList>
            <consortium name="The Broad Institute Genomics Platform"/>
            <consortium name="The Broad Institute Genome Sequencing Center for Infectious Disease"/>
            <person name="Wu L."/>
            <person name="Ma J."/>
        </authorList>
    </citation>
    <scope>NUCLEOTIDE SEQUENCE [LARGE SCALE GENOMIC DNA]</scope>
    <source>
        <strain evidence="2">JCM 17906</strain>
    </source>
</reference>
<evidence type="ECO:0000313" key="2">
    <source>
        <dbReference type="Proteomes" id="UP001501598"/>
    </source>
</evidence>
<dbReference type="InterPro" id="IPR036663">
    <property type="entry name" value="Fumarylacetoacetase_C_sf"/>
</dbReference>
<keyword evidence="2" id="KW-1185">Reference proteome</keyword>
<dbReference type="Gene3D" id="3.90.850.10">
    <property type="entry name" value="Fumarylacetoacetase-like, C-terminal domain"/>
    <property type="match status" value="1"/>
</dbReference>
<dbReference type="EMBL" id="BAABGT010000087">
    <property type="protein sequence ID" value="GAA4554940.1"/>
    <property type="molecule type" value="Genomic_DNA"/>
</dbReference>
<gene>
    <name evidence="1" type="ORF">GCM10023175_54270</name>
</gene>
<protein>
    <submittedName>
        <fullName evidence="1">Uncharacterized protein</fullName>
    </submittedName>
</protein>
<name>A0ABP8RYT2_9PSEU</name>
<proteinExistence type="predicted"/>
<evidence type="ECO:0000313" key="1">
    <source>
        <dbReference type="EMBL" id="GAA4554940.1"/>
    </source>
</evidence>
<organism evidence="1 2">
    <name type="scientific">Pseudonocardia xishanensis</name>
    <dbReference type="NCBI Taxonomy" id="630995"/>
    <lineage>
        <taxon>Bacteria</taxon>
        <taxon>Bacillati</taxon>
        <taxon>Actinomycetota</taxon>
        <taxon>Actinomycetes</taxon>
        <taxon>Pseudonocardiales</taxon>
        <taxon>Pseudonocardiaceae</taxon>
        <taxon>Pseudonocardia</taxon>
    </lineage>
</organism>